<evidence type="ECO:0000313" key="16">
    <source>
        <dbReference type="EMBL" id="MBW0537606.1"/>
    </source>
</evidence>
<dbReference type="Pfam" id="PF00665">
    <property type="entry name" value="rve"/>
    <property type="match status" value="1"/>
</dbReference>
<keyword evidence="10" id="KW-0695">RNA-directed DNA polymerase</keyword>
<evidence type="ECO:0000256" key="12">
    <source>
        <dbReference type="ARBA" id="ARBA00023172"/>
    </source>
</evidence>
<evidence type="ECO:0000256" key="13">
    <source>
        <dbReference type="ARBA" id="ARBA00048173"/>
    </source>
</evidence>
<sequence length="172" mass="19684">MKLNAATGIPKRKLLPIKLCHSCSIAKSQHRPIKSPSRKMIQQSGDLIVADLMGPFPPSINNKKYALIIQDVFSRVTVAIALSNKSEAKIWLIQWMLQFMNVSEYKIKTIRTDNGTEFKNNIFSDFLKEKDINHEFSMPYEHHQNGQIERTNRTISEMERTSLITANLPGNL</sequence>
<keyword evidence="1" id="KW-0815">Transposition</keyword>
<keyword evidence="7" id="KW-0460">Magnesium</keyword>
<evidence type="ECO:0000256" key="9">
    <source>
        <dbReference type="ARBA" id="ARBA00022908"/>
    </source>
</evidence>
<dbReference type="GO" id="GO:0006310">
    <property type="term" value="P:DNA recombination"/>
    <property type="evidence" value="ECO:0007669"/>
    <property type="project" value="UniProtKB-KW"/>
</dbReference>
<dbReference type="GO" id="GO:0032196">
    <property type="term" value="P:transposition"/>
    <property type="evidence" value="ECO:0007669"/>
    <property type="project" value="UniProtKB-KW"/>
</dbReference>
<dbReference type="AlphaFoldDB" id="A0A9Q3FHV0"/>
<evidence type="ECO:0000256" key="4">
    <source>
        <dbReference type="ARBA" id="ARBA00022723"/>
    </source>
</evidence>
<keyword evidence="4" id="KW-0479">Metal-binding</keyword>
<dbReference type="InterPro" id="IPR036397">
    <property type="entry name" value="RNaseH_sf"/>
</dbReference>
<name>A0A9Q3FHV0_9BASI</name>
<keyword evidence="3" id="KW-0540">Nuclease</keyword>
<evidence type="ECO:0000256" key="3">
    <source>
        <dbReference type="ARBA" id="ARBA00022722"/>
    </source>
</evidence>
<evidence type="ECO:0000259" key="15">
    <source>
        <dbReference type="PROSITE" id="PS50994"/>
    </source>
</evidence>
<keyword evidence="6" id="KW-0378">Hydrolase</keyword>
<dbReference type="InterPro" id="IPR012337">
    <property type="entry name" value="RNaseH-like_sf"/>
</dbReference>
<evidence type="ECO:0000256" key="2">
    <source>
        <dbReference type="ARBA" id="ARBA00022695"/>
    </source>
</evidence>
<organism evidence="16 17">
    <name type="scientific">Austropuccinia psidii MF-1</name>
    <dbReference type="NCBI Taxonomy" id="1389203"/>
    <lineage>
        <taxon>Eukaryota</taxon>
        <taxon>Fungi</taxon>
        <taxon>Dikarya</taxon>
        <taxon>Basidiomycota</taxon>
        <taxon>Pucciniomycotina</taxon>
        <taxon>Pucciniomycetes</taxon>
        <taxon>Pucciniales</taxon>
        <taxon>Sphaerophragmiaceae</taxon>
        <taxon>Austropuccinia</taxon>
    </lineage>
</organism>
<evidence type="ECO:0000256" key="8">
    <source>
        <dbReference type="ARBA" id="ARBA00022884"/>
    </source>
</evidence>
<dbReference type="GO" id="GO:0003887">
    <property type="term" value="F:DNA-directed DNA polymerase activity"/>
    <property type="evidence" value="ECO:0007669"/>
    <property type="project" value="UniProtKB-KW"/>
</dbReference>
<dbReference type="SUPFAM" id="SSF53098">
    <property type="entry name" value="Ribonuclease H-like"/>
    <property type="match status" value="1"/>
</dbReference>
<proteinExistence type="predicted"/>
<dbReference type="GO" id="GO:0004519">
    <property type="term" value="F:endonuclease activity"/>
    <property type="evidence" value="ECO:0007669"/>
    <property type="project" value="UniProtKB-KW"/>
</dbReference>
<dbReference type="GO" id="GO:0005634">
    <property type="term" value="C:nucleus"/>
    <property type="evidence" value="ECO:0007669"/>
    <property type="project" value="UniProtKB-ARBA"/>
</dbReference>
<dbReference type="GO" id="GO:0003723">
    <property type="term" value="F:RNA binding"/>
    <property type="evidence" value="ECO:0007669"/>
    <property type="project" value="UniProtKB-KW"/>
</dbReference>
<dbReference type="Proteomes" id="UP000765509">
    <property type="component" value="Unassembled WGS sequence"/>
</dbReference>
<evidence type="ECO:0000256" key="14">
    <source>
        <dbReference type="ARBA" id="ARBA00049244"/>
    </source>
</evidence>
<dbReference type="Gene3D" id="3.30.420.10">
    <property type="entry name" value="Ribonuclease H-like superfamily/Ribonuclease H"/>
    <property type="match status" value="1"/>
</dbReference>
<keyword evidence="5" id="KW-0255">Endonuclease</keyword>
<dbReference type="EMBL" id="AVOT02042219">
    <property type="protein sequence ID" value="MBW0537606.1"/>
    <property type="molecule type" value="Genomic_DNA"/>
</dbReference>
<dbReference type="PANTHER" id="PTHR42648:SF11">
    <property type="entry name" value="TRANSPOSON TY4-P GAG-POL POLYPROTEIN"/>
    <property type="match status" value="1"/>
</dbReference>
<evidence type="ECO:0000313" key="17">
    <source>
        <dbReference type="Proteomes" id="UP000765509"/>
    </source>
</evidence>
<dbReference type="InterPro" id="IPR039537">
    <property type="entry name" value="Retrotran_Ty1/copia-like"/>
</dbReference>
<dbReference type="InterPro" id="IPR001584">
    <property type="entry name" value="Integrase_cat-core"/>
</dbReference>
<comment type="catalytic activity">
    <reaction evidence="13">
        <text>DNA(n) + a 2'-deoxyribonucleoside 5'-triphosphate = DNA(n+1) + diphosphate</text>
        <dbReference type="Rhea" id="RHEA:22508"/>
        <dbReference type="Rhea" id="RHEA-COMP:17339"/>
        <dbReference type="Rhea" id="RHEA-COMP:17340"/>
        <dbReference type="ChEBI" id="CHEBI:33019"/>
        <dbReference type="ChEBI" id="CHEBI:61560"/>
        <dbReference type="ChEBI" id="CHEBI:173112"/>
        <dbReference type="EC" id="2.7.7.49"/>
    </reaction>
</comment>
<gene>
    <name evidence="16" type="ORF">O181_077321</name>
</gene>
<dbReference type="GO" id="GO:0016787">
    <property type="term" value="F:hydrolase activity"/>
    <property type="evidence" value="ECO:0007669"/>
    <property type="project" value="UniProtKB-KW"/>
</dbReference>
<evidence type="ECO:0000256" key="5">
    <source>
        <dbReference type="ARBA" id="ARBA00022759"/>
    </source>
</evidence>
<dbReference type="OrthoDB" id="413122at2759"/>
<protein>
    <recommendedName>
        <fullName evidence="15">Integrase catalytic domain-containing protein</fullName>
    </recommendedName>
</protein>
<evidence type="ECO:0000256" key="6">
    <source>
        <dbReference type="ARBA" id="ARBA00022801"/>
    </source>
</evidence>
<evidence type="ECO:0000256" key="1">
    <source>
        <dbReference type="ARBA" id="ARBA00022578"/>
    </source>
</evidence>
<keyword evidence="2" id="KW-0548">Nucleotidyltransferase</keyword>
<evidence type="ECO:0000256" key="7">
    <source>
        <dbReference type="ARBA" id="ARBA00022842"/>
    </source>
</evidence>
<reference evidence="16" key="1">
    <citation type="submission" date="2021-03" db="EMBL/GenBank/DDBJ databases">
        <title>Draft genome sequence of rust myrtle Austropuccinia psidii MF-1, a brazilian biotype.</title>
        <authorList>
            <person name="Quecine M.C."/>
            <person name="Pachon D.M.R."/>
            <person name="Bonatelli M.L."/>
            <person name="Correr F.H."/>
            <person name="Franceschini L.M."/>
            <person name="Leite T.F."/>
            <person name="Margarido G.R.A."/>
            <person name="Almeida C.A."/>
            <person name="Ferrarezi J.A."/>
            <person name="Labate C.A."/>
        </authorList>
    </citation>
    <scope>NUCLEOTIDE SEQUENCE</scope>
    <source>
        <strain evidence="16">MF-1</strain>
    </source>
</reference>
<feature type="domain" description="Integrase catalytic" evidence="15">
    <location>
        <begin position="28"/>
        <end position="172"/>
    </location>
</feature>
<dbReference type="GO" id="GO:0046872">
    <property type="term" value="F:metal ion binding"/>
    <property type="evidence" value="ECO:0007669"/>
    <property type="project" value="UniProtKB-KW"/>
</dbReference>
<dbReference type="GO" id="GO:0003964">
    <property type="term" value="F:RNA-directed DNA polymerase activity"/>
    <property type="evidence" value="ECO:0007669"/>
    <property type="project" value="UniProtKB-KW"/>
</dbReference>
<accession>A0A9Q3FHV0</accession>
<dbReference type="GO" id="GO:0015074">
    <property type="term" value="P:DNA integration"/>
    <property type="evidence" value="ECO:0007669"/>
    <property type="project" value="UniProtKB-KW"/>
</dbReference>
<keyword evidence="8" id="KW-0694">RNA-binding</keyword>
<comment type="catalytic activity">
    <reaction evidence="14">
        <text>DNA(n) + a 2'-deoxyribonucleoside 5'-triphosphate = DNA(n+1) + diphosphate</text>
        <dbReference type="Rhea" id="RHEA:22508"/>
        <dbReference type="Rhea" id="RHEA-COMP:17339"/>
        <dbReference type="Rhea" id="RHEA-COMP:17340"/>
        <dbReference type="ChEBI" id="CHEBI:33019"/>
        <dbReference type="ChEBI" id="CHEBI:61560"/>
        <dbReference type="ChEBI" id="CHEBI:173112"/>
        <dbReference type="EC" id="2.7.7.7"/>
    </reaction>
</comment>
<evidence type="ECO:0000256" key="10">
    <source>
        <dbReference type="ARBA" id="ARBA00022918"/>
    </source>
</evidence>
<dbReference type="PANTHER" id="PTHR42648">
    <property type="entry name" value="TRANSPOSASE, PUTATIVE-RELATED"/>
    <property type="match status" value="1"/>
</dbReference>
<keyword evidence="11" id="KW-0239">DNA-directed DNA polymerase</keyword>
<dbReference type="PROSITE" id="PS50994">
    <property type="entry name" value="INTEGRASE"/>
    <property type="match status" value="1"/>
</dbReference>
<comment type="caution">
    <text evidence="16">The sequence shown here is derived from an EMBL/GenBank/DDBJ whole genome shotgun (WGS) entry which is preliminary data.</text>
</comment>
<keyword evidence="12" id="KW-0233">DNA recombination</keyword>
<keyword evidence="17" id="KW-1185">Reference proteome</keyword>
<keyword evidence="11" id="KW-0808">Transferase</keyword>
<evidence type="ECO:0000256" key="11">
    <source>
        <dbReference type="ARBA" id="ARBA00022932"/>
    </source>
</evidence>
<keyword evidence="9" id="KW-0229">DNA integration</keyword>